<organism evidence="1 2">
    <name type="scientific">Clunio marinus</name>
    <dbReference type="NCBI Taxonomy" id="568069"/>
    <lineage>
        <taxon>Eukaryota</taxon>
        <taxon>Metazoa</taxon>
        <taxon>Ecdysozoa</taxon>
        <taxon>Arthropoda</taxon>
        <taxon>Hexapoda</taxon>
        <taxon>Insecta</taxon>
        <taxon>Pterygota</taxon>
        <taxon>Neoptera</taxon>
        <taxon>Endopterygota</taxon>
        <taxon>Diptera</taxon>
        <taxon>Nematocera</taxon>
        <taxon>Chironomoidea</taxon>
        <taxon>Chironomidae</taxon>
        <taxon>Clunio</taxon>
    </lineage>
</organism>
<proteinExistence type="predicted"/>
<protein>
    <submittedName>
        <fullName evidence="1">CLUMA_CG005814, isoform A</fullName>
    </submittedName>
</protein>
<evidence type="ECO:0000313" key="1">
    <source>
        <dbReference type="EMBL" id="CRK92258.1"/>
    </source>
</evidence>
<sequence length="178" mass="19985">MKRGGNEVLKAVCEISIKTERDRHPIIIYCVATVLTTQLSMERQSGKRSDVNASRFESFETNEIFDGISNFQFSFCLLVEIILISGVSSLLGNSIEPPDFSESRSVKVFRLMFDALMSTTLTSDLLEKILKLFQSILHAIYFNYMPIIQCSRASIVVNSTPNTKGIHPCVVFSISHSH</sequence>
<dbReference type="EMBL" id="CVRI01000024">
    <property type="protein sequence ID" value="CRK92258.1"/>
    <property type="molecule type" value="Genomic_DNA"/>
</dbReference>
<keyword evidence="2" id="KW-1185">Reference proteome</keyword>
<evidence type="ECO:0000313" key="2">
    <source>
        <dbReference type="Proteomes" id="UP000183832"/>
    </source>
</evidence>
<reference evidence="1 2" key="1">
    <citation type="submission" date="2015-04" db="EMBL/GenBank/DDBJ databases">
        <authorList>
            <person name="Syromyatnikov M.Y."/>
            <person name="Popov V.N."/>
        </authorList>
    </citation>
    <scope>NUCLEOTIDE SEQUENCE [LARGE SCALE GENOMIC DNA]</scope>
</reference>
<dbReference type="Proteomes" id="UP000183832">
    <property type="component" value="Unassembled WGS sequence"/>
</dbReference>
<gene>
    <name evidence="1" type="ORF">CLUMA_CG005814</name>
</gene>
<dbReference type="AlphaFoldDB" id="A0A1J1HXK1"/>
<accession>A0A1J1HXK1</accession>
<name>A0A1J1HXK1_9DIPT</name>